<gene>
    <name evidence="2" type="ORF">H9W90_13345</name>
</gene>
<dbReference type="Proteomes" id="UP000515808">
    <property type="component" value="Chromosome"/>
</dbReference>
<dbReference type="InterPro" id="IPR001036">
    <property type="entry name" value="Acrflvin-R"/>
</dbReference>
<dbReference type="GO" id="GO:0042910">
    <property type="term" value="F:xenobiotic transmembrane transporter activity"/>
    <property type="evidence" value="ECO:0007669"/>
    <property type="project" value="TreeGrafter"/>
</dbReference>
<feature type="transmembrane region" description="Helical" evidence="1">
    <location>
        <begin position="402"/>
        <end position="423"/>
    </location>
</feature>
<feature type="transmembrane region" description="Helical" evidence="1">
    <location>
        <begin position="351"/>
        <end position="369"/>
    </location>
</feature>
<organism evidence="2 3">
    <name type="scientific">Polaribacter pectinis</name>
    <dbReference type="NCBI Taxonomy" id="2738844"/>
    <lineage>
        <taxon>Bacteria</taxon>
        <taxon>Pseudomonadati</taxon>
        <taxon>Bacteroidota</taxon>
        <taxon>Flavobacteriia</taxon>
        <taxon>Flavobacteriales</taxon>
        <taxon>Flavobacteriaceae</taxon>
    </lineage>
</organism>
<dbReference type="Gene3D" id="3.30.2090.10">
    <property type="entry name" value="Multidrug efflux transporter AcrB TolC docking domain, DN and DC subdomains"/>
    <property type="match status" value="2"/>
</dbReference>
<keyword evidence="1" id="KW-0812">Transmembrane</keyword>
<evidence type="ECO:0000313" key="3">
    <source>
        <dbReference type="Proteomes" id="UP000515808"/>
    </source>
</evidence>
<accession>A0A7G9L965</accession>
<feature type="transmembrane region" description="Helical" evidence="1">
    <location>
        <begin position="934"/>
        <end position="954"/>
    </location>
</feature>
<dbReference type="Gene3D" id="3.30.70.1320">
    <property type="entry name" value="Multidrug efflux transporter AcrB pore domain like"/>
    <property type="match status" value="1"/>
</dbReference>
<dbReference type="GO" id="GO:0005886">
    <property type="term" value="C:plasma membrane"/>
    <property type="evidence" value="ECO:0007669"/>
    <property type="project" value="TreeGrafter"/>
</dbReference>
<feature type="transmembrane region" description="Helical" evidence="1">
    <location>
        <begin position="453"/>
        <end position="476"/>
    </location>
</feature>
<dbReference type="PRINTS" id="PR00702">
    <property type="entry name" value="ACRIFLAVINRP"/>
</dbReference>
<feature type="transmembrane region" description="Helical" evidence="1">
    <location>
        <begin position="376"/>
        <end position="396"/>
    </location>
</feature>
<keyword evidence="3" id="KW-1185">Reference proteome</keyword>
<dbReference type="RefSeq" id="WP_187482077.1">
    <property type="nucleotide sequence ID" value="NZ_CP060695.1"/>
</dbReference>
<feature type="transmembrane region" description="Helical" evidence="1">
    <location>
        <begin position="1031"/>
        <end position="1058"/>
    </location>
</feature>
<name>A0A7G9L965_9FLAO</name>
<protein>
    <submittedName>
        <fullName evidence="2">Efflux RND transporter permease subunit</fullName>
    </submittedName>
</protein>
<keyword evidence="1" id="KW-1133">Transmembrane helix</keyword>
<dbReference type="KEGG" id="ppec:H9W90_13345"/>
<reference evidence="2 3" key="1">
    <citation type="submission" date="2020-08" db="EMBL/GenBank/DDBJ databases">
        <title>Polaribacter sp. L12M9 isolated from gut of the Korean scallop.</title>
        <authorList>
            <person name="Jeong Y.S."/>
        </authorList>
    </citation>
    <scope>NUCLEOTIDE SEQUENCE [LARGE SCALE GENOMIC DNA]</scope>
    <source>
        <strain evidence="2 3">L12M9</strain>
    </source>
</reference>
<dbReference type="SUPFAM" id="SSF82693">
    <property type="entry name" value="Multidrug efflux transporter AcrB pore domain, PN1, PN2, PC1 and PC2 subdomains"/>
    <property type="match status" value="3"/>
</dbReference>
<dbReference type="PANTHER" id="PTHR32063">
    <property type="match status" value="1"/>
</dbReference>
<dbReference type="EMBL" id="CP060695">
    <property type="protein sequence ID" value="QNM85164.1"/>
    <property type="molecule type" value="Genomic_DNA"/>
</dbReference>
<dbReference type="AlphaFoldDB" id="A0A7G9L965"/>
<sequence>MKEGIAGKIAKVFMQSKLTVLLMIVFMVVGVWSSYLIPREEEPQIDVPMADIFVGYPGASPTEVESRVIKPLEQLISNIKGVEYVYSTAMNEKAMVIVQFYVGEDIERSFVKLYNEINKHMDQMPKGVTFPLVKTRAIDDVPMLGLTLWSENYNDYQLSQMAQELETEIKKVNDVSITHKIGGRNRQLRVVLDKDKLAASGLDFLSVSEMIKANNTQLSSGSFDKNDTEFLVKTGKFLASATDVENLVVGVQQNQPIYLKQIATIIDGPEVPQNYVSLGFGKASDKSSTYKSEYPAVTISVAKRKGADAMKIAEVVIDKVDHLRTTLIPDDVHVEITRNYGETASHKVSELLLHLMGSIVAVTLVVMLAMGWRGGLVVFLSVPITFALTLLSYYLMDYTLNRITLFALVFVTGIVVDDSIIIAENMHRHFKMKRLPFKQAALYAINEVGNPTILATFTVIASVLPMAFVSGLMGPYMAPMPIGASIAMILSLFVALTITPYLGLIFLREKDKKGQPEKVEKPLEETFIYRVYNKFERPLLESKAKRWLFLGGTFLVLMGTMVLFFTNSVAVKMLPFDNKNEFQVVIDMPEGTTLERTAVVTQEIAQYLATRPEVVNYQNYVGTSAPITFNGLVRHYDLRGGSNMADIQVNLVDKGKRSIQSHGIAKLMRADIQKIAKKYNANVKLVEVPPGPPVLSTIVAEVYGPEYKTQMDIANQIQDILINTDDVVDVDWMVENDQTEYQFEINKEKAMLYGVAPQQIAYTMNMALSNNAITTLYDEDAVNQVGLVLSLDEKEKSTISDISQLKVKSKLGNMVPIADLVEIKETISAKSIYRKNQKRVVYVMADMAGELESPAYAILGMDKKLNEIKLPEGYKLDEMYLGQPDFQDNYTVKWDGEWQITLEVFRDLGIAFLGALILIYILIVGWFQNFKAPIVMMVAVPLSLIGIILGHWIMGAFFTATSFIGMIALAGIMVRNSVLLIDFINLRLEEGVPLKQAAIEAGAVRTTPILLTAGTVVIGAFVILFDPIFQGLAISLMGGTIVSTVLTLLVVPLVYYMIEKKNYK</sequence>
<feature type="transmembrane region" description="Helical" evidence="1">
    <location>
        <begin position="482"/>
        <end position="507"/>
    </location>
</feature>
<feature type="transmembrane region" description="Helical" evidence="1">
    <location>
        <begin position="908"/>
        <end position="927"/>
    </location>
</feature>
<feature type="transmembrane region" description="Helical" evidence="1">
    <location>
        <begin position="20"/>
        <end position="37"/>
    </location>
</feature>
<proteinExistence type="predicted"/>
<dbReference type="InterPro" id="IPR027463">
    <property type="entry name" value="AcrB_DN_DC_subdom"/>
</dbReference>
<evidence type="ECO:0000256" key="1">
    <source>
        <dbReference type="SAM" id="Phobius"/>
    </source>
</evidence>
<dbReference type="Gene3D" id="3.30.70.1430">
    <property type="entry name" value="Multidrug efflux transporter AcrB pore domain"/>
    <property type="match status" value="2"/>
</dbReference>
<feature type="transmembrane region" description="Helical" evidence="1">
    <location>
        <begin position="960"/>
        <end position="981"/>
    </location>
</feature>
<keyword evidence="1" id="KW-0472">Membrane</keyword>
<dbReference type="Gene3D" id="3.30.70.1440">
    <property type="entry name" value="Multidrug efflux transporter AcrB pore domain"/>
    <property type="match status" value="1"/>
</dbReference>
<evidence type="ECO:0000313" key="2">
    <source>
        <dbReference type="EMBL" id="QNM85164.1"/>
    </source>
</evidence>
<feature type="transmembrane region" description="Helical" evidence="1">
    <location>
        <begin position="547"/>
        <end position="565"/>
    </location>
</feature>
<dbReference type="PANTHER" id="PTHR32063:SF16">
    <property type="entry name" value="CATION EFFLUX SYSTEM (ACRB_ACRD_ACRF FAMILY)"/>
    <property type="match status" value="1"/>
</dbReference>
<dbReference type="Gene3D" id="1.20.1640.10">
    <property type="entry name" value="Multidrug efflux transporter AcrB transmembrane domain"/>
    <property type="match status" value="2"/>
</dbReference>
<dbReference type="Pfam" id="PF00873">
    <property type="entry name" value="ACR_tran"/>
    <property type="match status" value="1"/>
</dbReference>
<dbReference type="SUPFAM" id="SSF82714">
    <property type="entry name" value="Multidrug efflux transporter AcrB TolC docking domain, DN and DC subdomains"/>
    <property type="match status" value="2"/>
</dbReference>
<dbReference type="SUPFAM" id="SSF82866">
    <property type="entry name" value="Multidrug efflux transporter AcrB transmembrane domain"/>
    <property type="match status" value="2"/>
</dbReference>
<feature type="transmembrane region" description="Helical" evidence="1">
    <location>
        <begin position="1002"/>
        <end position="1025"/>
    </location>
</feature>